<proteinExistence type="predicted"/>
<keyword evidence="2" id="KW-0472">Membrane</keyword>
<keyword evidence="2" id="KW-1133">Transmembrane helix</keyword>
<sequence length="96" mass="10736">MTIEAADLRSRVVSLEHKHAATEQRLTNMEQRFVQADIADARKEEQWKNLLEKFGGLDKKLDKINGYLVTIVLAIVVGLLGAFMTFVTKGGLHIPS</sequence>
<dbReference type="STRING" id="1472378.AU381_00010"/>
<dbReference type="EMBL" id="LPUX01000053">
    <property type="protein sequence ID" value="OAP40347.1"/>
    <property type="molecule type" value="Genomic_DNA"/>
</dbReference>
<dbReference type="AlphaFoldDB" id="A0A178XYM9"/>
<organism evidence="3 4">
    <name type="scientific">Sinorhizobium glycinis</name>
    <dbReference type="NCBI Taxonomy" id="1472378"/>
    <lineage>
        <taxon>Bacteria</taxon>
        <taxon>Pseudomonadati</taxon>
        <taxon>Pseudomonadota</taxon>
        <taxon>Alphaproteobacteria</taxon>
        <taxon>Hyphomicrobiales</taxon>
        <taxon>Rhizobiaceae</taxon>
        <taxon>Sinorhizobium/Ensifer group</taxon>
        <taxon>Sinorhizobium</taxon>
    </lineage>
</organism>
<evidence type="ECO:0000256" key="2">
    <source>
        <dbReference type="SAM" id="Phobius"/>
    </source>
</evidence>
<keyword evidence="4" id="KW-1185">Reference proteome</keyword>
<protein>
    <submittedName>
        <fullName evidence="3">Uncharacterized protein</fullName>
    </submittedName>
</protein>
<evidence type="ECO:0000313" key="3">
    <source>
        <dbReference type="EMBL" id="OAP40347.1"/>
    </source>
</evidence>
<dbReference type="OrthoDB" id="8447732at2"/>
<keyword evidence="2" id="KW-0812">Transmembrane</keyword>
<feature type="transmembrane region" description="Helical" evidence="2">
    <location>
        <begin position="67"/>
        <end position="87"/>
    </location>
</feature>
<evidence type="ECO:0000256" key="1">
    <source>
        <dbReference type="SAM" id="Coils"/>
    </source>
</evidence>
<reference evidence="3 4" key="1">
    <citation type="journal article" date="2016" name="Int. J. Syst. Evol. Microbiol.">
        <title>Ensifer glycinis sp. nov., an novel rhizobial species associated with Glycine spp.</title>
        <authorList>
            <person name="Yan H."/>
            <person name="Yan J."/>
            <person name="Sui X.H."/>
            <person name="Wang E.T."/>
            <person name="Chen W.X."/>
            <person name="Zhang X.X."/>
            <person name="Chen W.F."/>
        </authorList>
    </citation>
    <scope>NUCLEOTIDE SEQUENCE [LARGE SCALE GENOMIC DNA]</scope>
    <source>
        <strain evidence="3 4">CCBAU 23380</strain>
    </source>
</reference>
<evidence type="ECO:0000313" key="4">
    <source>
        <dbReference type="Proteomes" id="UP000094025"/>
    </source>
</evidence>
<gene>
    <name evidence="3" type="ORF">AU381_00010</name>
</gene>
<dbReference type="Proteomes" id="UP000094025">
    <property type="component" value="Unassembled WGS sequence"/>
</dbReference>
<name>A0A178XYM9_9HYPH</name>
<accession>A0A178XYM9</accession>
<feature type="coiled-coil region" evidence="1">
    <location>
        <begin position="5"/>
        <end position="32"/>
    </location>
</feature>
<comment type="caution">
    <text evidence="3">The sequence shown here is derived from an EMBL/GenBank/DDBJ whole genome shotgun (WGS) entry which is preliminary data.</text>
</comment>
<keyword evidence="1" id="KW-0175">Coiled coil</keyword>
<dbReference type="RefSeq" id="WP_060563918.1">
    <property type="nucleotide sequence ID" value="NZ_LPUX01000053.1"/>
</dbReference>